<gene>
    <name evidence="1" type="ORF">GBK04_28740</name>
</gene>
<keyword evidence="2" id="KW-1185">Reference proteome</keyword>
<dbReference type="AlphaFoldDB" id="A0A7C9BGG9"/>
<organism evidence="1 2">
    <name type="scientific">Salmonirosea aquatica</name>
    <dbReference type="NCBI Taxonomy" id="2654236"/>
    <lineage>
        <taxon>Bacteria</taxon>
        <taxon>Pseudomonadati</taxon>
        <taxon>Bacteroidota</taxon>
        <taxon>Cytophagia</taxon>
        <taxon>Cytophagales</taxon>
        <taxon>Spirosomataceae</taxon>
        <taxon>Salmonirosea</taxon>
    </lineage>
</organism>
<dbReference type="EMBL" id="WHLY01000004">
    <property type="protein sequence ID" value="MPR37216.1"/>
    <property type="molecule type" value="Genomic_DNA"/>
</dbReference>
<evidence type="ECO:0000313" key="1">
    <source>
        <dbReference type="EMBL" id="MPR37216.1"/>
    </source>
</evidence>
<protein>
    <submittedName>
        <fullName evidence="1">Uncharacterized protein</fullName>
    </submittedName>
</protein>
<evidence type="ECO:0000313" key="2">
    <source>
        <dbReference type="Proteomes" id="UP000479293"/>
    </source>
</evidence>
<sequence>MTTKKTILDDWSVKDLEDGSSLTVTVVNYPELGHQSLPGLQVLCMGTILNYEPGIVERWAYQASKVGVEEYLIEDNSWLMHDDRFVKNYLILGSPLKMKVSVKTRTSQIVSREYDLPFDV</sequence>
<proteinExistence type="predicted"/>
<accession>A0A7C9BGG9</accession>
<reference evidence="1 2" key="1">
    <citation type="submission" date="2019-10" db="EMBL/GenBank/DDBJ databases">
        <title>Draft Genome Sequence of Cytophagaceae sp. SJW1-29.</title>
        <authorList>
            <person name="Choi A."/>
        </authorList>
    </citation>
    <scope>NUCLEOTIDE SEQUENCE [LARGE SCALE GENOMIC DNA]</scope>
    <source>
        <strain evidence="1 2">SJW1-29</strain>
    </source>
</reference>
<name>A0A7C9BGG9_9BACT</name>
<comment type="caution">
    <text evidence="1">The sequence shown here is derived from an EMBL/GenBank/DDBJ whole genome shotgun (WGS) entry which is preliminary data.</text>
</comment>
<dbReference type="Proteomes" id="UP000479293">
    <property type="component" value="Unassembled WGS sequence"/>
</dbReference>
<dbReference type="RefSeq" id="WP_152766531.1">
    <property type="nucleotide sequence ID" value="NZ_WHLY01000004.1"/>
</dbReference>